<keyword evidence="2" id="KW-0805">Transcription regulation</keyword>
<dbReference type="GO" id="GO:0003677">
    <property type="term" value="F:DNA binding"/>
    <property type="evidence" value="ECO:0007669"/>
    <property type="project" value="UniProtKB-KW"/>
</dbReference>
<dbReference type="AlphaFoldDB" id="A0A644SYC9"/>
<dbReference type="PANTHER" id="PTHR34294">
    <property type="entry name" value="TRANSCRIPTIONAL REGULATOR-RELATED"/>
    <property type="match status" value="1"/>
</dbReference>
<comment type="caution">
    <text evidence="6">The sequence shown here is derived from an EMBL/GenBank/DDBJ whole genome shotgun (WGS) entry which is preliminary data.</text>
</comment>
<gene>
    <name evidence="6" type="primary">deoR_1</name>
    <name evidence="6" type="ORF">SDC9_05245</name>
</gene>
<organism evidence="6">
    <name type="scientific">bioreactor metagenome</name>
    <dbReference type="NCBI Taxonomy" id="1076179"/>
    <lineage>
        <taxon>unclassified sequences</taxon>
        <taxon>metagenomes</taxon>
        <taxon>ecological metagenomes</taxon>
    </lineage>
</organism>
<dbReference type="GO" id="GO:0030246">
    <property type="term" value="F:carbohydrate binding"/>
    <property type="evidence" value="ECO:0007669"/>
    <property type="project" value="InterPro"/>
</dbReference>
<evidence type="ECO:0000256" key="4">
    <source>
        <dbReference type="ARBA" id="ARBA00023163"/>
    </source>
</evidence>
<name>A0A644SYC9_9ZZZZ</name>
<dbReference type="Gene3D" id="3.40.50.1360">
    <property type="match status" value="1"/>
</dbReference>
<evidence type="ECO:0000256" key="3">
    <source>
        <dbReference type="ARBA" id="ARBA00023125"/>
    </source>
</evidence>
<comment type="similarity">
    <text evidence="1">Belongs to the SorC transcriptional regulatory family.</text>
</comment>
<protein>
    <submittedName>
        <fullName evidence="6">Deoxyribonucleoside regulator</fullName>
    </submittedName>
</protein>
<accession>A0A644SYC9</accession>
<dbReference type="Gene3D" id="1.10.10.60">
    <property type="entry name" value="Homeodomain-like"/>
    <property type="match status" value="1"/>
</dbReference>
<evidence type="ECO:0000313" key="6">
    <source>
        <dbReference type="EMBL" id="MPL59690.1"/>
    </source>
</evidence>
<keyword evidence="3" id="KW-0238">DNA-binding</keyword>
<sequence length="326" mass="37046">MMTPDREELLIRICRLYYEQNVSQEIIARKFHLSRSYISKLLKEAMQLGLIEIRIKDSINHENEMEKTLCARFGLKKAIIVPVATQQFEKKLDIIGVTVGRYLHNIMSDEDIIGISWGLTLAACARKLIKKELNKVKIVQLKGGLPHMEEVDRLNEITRLFAEAYRAETHFLPLPLLVDSKEIKEAIIKDKNIQAVLKLGIESNIVLFAVGEFDVNSALVRSGYFSEKDFERLREEGVVGDACGRLIDIKGNIVDKVFDNRTIGLPLEKLRDKEYSILIAAESKSVKGVYGALSGRYANVLIADEFTVQEILKLDELANKNKKKDK</sequence>
<dbReference type="EMBL" id="VSSQ01000010">
    <property type="protein sequence ID" value="MPL59690.1"/>
    <property type="molecule type" value="Genomic_DNA"/>
</dbReference>
<dbReference type="Pfam" id="PF04198">
    <property type="entry name" value="Sugar-bind"/>
    <property type="match status" value="1"/>
</dbReference>
<feature type="domain" description="Sugar-binding" evidence="5">
    <location>
        <begin position="59"/>
        <end position="313"/>
    </location>
</feature>
<evidence type="ECO:0000256" key="1">
    <source>
        <dbReference type="ARBA" id="ARBA00010466"/>
    </source>
</evidence>
<reference evidence="6" key="1">
    <citation type="submission" date="2019-08" db="EMBL/GenBank/DDBJ databases">
        <authorList>
            <person name="Kucharzyk K."/>
            <person name="Murdoch R.W."/>
            <person name="Higgins S."/>
            <person name="Loffler F."/>
        </authorList>
    </citation>
    <scope>NUCLEOTIDE SEQUENCE</scope>
</reference>
<evidence type="ECO:0000259" key="5">
    <source>
        <dbReference type="Pfam" id="PF04198"/>
    </source>
</evidence>
<dbReference type="InterPro" id="IPR037171">
    <property type="entry name" value="NagB/RpiA_transferase-like"/>
</dbReference>
<keyword evidence="4" id="KW-0804">Transcription</keyword>
<dbReference type="InterPro" id="IPR007324">
    <property type="entry name" value="Sugar-bd_dom_put"/>
</dbReference>
<dbReference type="InterPro" id="IPR051054">
    <property type="entry name" value="SorC_transcr_regulators"/>
</dbReference>
<dbReference type="SUPFAM" id="SSF100950">
    <property type="entry name" value="NagB/RpiA/CoA transferase-like"/>
    <property type="match status" value="1"/>
</dbReference>
<evidence type="ECO:0000256" key="2">
    <source>
        <dbReference type="ARBA" id="ARBA00023015"/>
    </source>
</evidence>
<proteinExistence type="inferred from homology"/>
<dbReference type="PANTHER" id="PTHR34294:SF1">
    <property type="entry name" value="TRANSCRIPTIONAL REGULATOR LSRR"/>
    <property type="match status" value="1"/>
</dbReference>